<dbReference type="KEGG" id="vg:1733462"/>
<evidence type="ECO:0000313" key="2">
    <source>
        <dbReference type="Proteomes" id="UP000425566"/>
    </source>
</evidence>
<organism evidence="1 2">
    <name type="scientific">Fowl aviadenovirus A</name>
    <dbReference type="NCBI Taxonomy" id="190061"/>
    <lineage>
        <taxon>Viruses</taxon>
        <taxon>Varidnaviria</taxon>
        <taxon>Bamfordvirae</taxon>
        <taxon>Preplasmiviricota</taxon>
        <taxon>Polisuviricotina</taxon>
        <taxon>Pharingeaviricetes</taxon>
        <taxon>Rowavirales</taxon>
        <taxon>Adenoviridae</taxon>
        <taxon>Aviadenovirus</taxon>
        <taxon>Aviadenovirus ventriculi</taxon>
    </lineage>
</organism>
<dbReference type="EMBL" id="MK572875">
    <property type="protein sequence ID" value="QGQ63311.1"/>
    <property type="molecule type" value="Genomic_DNA"/>
</dbReference>
<protein>
    <submittedName>
        <fullName evidence="1">ORF21</fullName>
    </submittedName>
</protein>
<accession>A0A650C121</accession>
<name>A0A650C121_9ADEN</name>
<sequence>MCTGSTGSLIPSVSDSANSVRRGNLSLCSVLLSWLICAMCLWNDARESLVNVRIANYVFDFAVLWTLLARVLGPPGRPVLQQHHPVQLPVPTEPSVFVKLCNQRVRL</sequence>
<dbReference type="RefSeq" id="NP_043894.1">
    <property type="nucleotide sequence ID" value="NC_001720.1"/>
</dbReference>
<dbReference type="Proteomes" id="UP000425566">
    <property type="component" value="Segment"/>
</dbReference>
<evidence type="ECO:0000313" key="1">
    <source>
        <dbReference type="EMBL" id="QGQ63311.1"/>
    </source>
</evidence>
<dbReference type="GeneID" id="1733462"/>
<proteinExistence type="predicted"/>
<reference evidence="1 2" key="1">
    <citation type="journal article" date="2019" name="Viruses">
        <title>Fowl Adenovirus (FAdV) Recombination with Intertypic Crossovers in Genomes of FAdV-D and FAdV-E, Displaying Hybrid Serological Phenotypes.</title>
        <authorList>
            <person name="Schachner A."/>
            <person name="Gonzalez G."/>
            <person name="Endler L."/>
            <person name="Ito K."/>
            <person name="Hess M."/>
        </authorList>
    </citation>
    <scope>NUCLEOTIDE SEQUENCE [LARGE SCALE GENOMIC DNA]</scope>
    <source>
        <strain evidence="1 2">CELO-CORR</strain>
    </source>
</reference>